<organism evidence="8">
    <name type="scientific">Chlamydomonas euryale</name>
    <dbReference type="NCBI Taxonomy" id="1486919"/>
    <lineage>
        <taxon>Eukaryota</taxon>
        <taxon>Viridiplantae</taxon>
        <taxon>Chlorophyta</taxon>
        <taxon>core chlorophytes</taxon>
        <taxon>Chlorophyceae</taxon>
        <taxon>CS clade</taxon>
        <taxon>Chlamydomonadales</taxon>
        <taxon>Chlamydomonadaceae</taxon>
        <taxon>Chlamydomonas</taxon>
    </lineage>
</organism>
<evidence type="ECO:0000259" key="7">
    <source>
        <dbReference type="Pfam" id="PF23452"/>
    </source>
</evidence>
<dbReference type="InterPro" id="IPR044845">
    <property type="entry name" value="HPAT/SRGT1-like"/>
</dbReference>
<dbReference type="AlphaFoldDB" id="A0A7R9VVW4"/>
<evidence type="ECO:0000256" key="2">
    <source>
        <dbReference type="ARBA" id="ARBA00022676"/>
    </source>
</evidence>
<evidence type="ECO:0000256" key="3">
    <source>
        <dbReference type="ARBA" id="ARBA00022679"/>
    </source>
</evidence>
<accession>A0A7R9VVW4</accession>
<keyword evidence="3" id="KW-0808">Transferase</keyword>
<evidence type="ECO:0000256" key="1">
    <source>
        <dbReference type="ARBA" id="ARBA00004167"/>
    </source>
</evidence>
<dbReference type="Gene3D" id="3.50.4.10">
    <property type="entry name" value="Hepatocyte Growth Factor"/>
    <property type="match status" value="1"/>
</dbReference>
<dbReference type="InterPro" id="IPR056508">
    <property type="entry name" value="HPAT-like"/>
</dbReference>
<evidence type="ECO:0000256" key="5">
    <source>
        <dbReference type="ARBA" id="ARBA00022989"/>
    </source>
</evidence>
<reference evidence="8" key="1">
    <citation type="submission" date="2021-01" db="EMBL/GenBank/DDBJ databases">
        <authorList>
            <person name="Corre E."/>
            <person name="Pelletier E."/>
            <person name="Niang G."/>
            <person name="Scheremetjew M."/>
            <person name="Finn R."/>
            <person name="Kale V."/>
            <person name="Holt S."/>
            <person name="Cochrane G."/>
            <person name="Meng A."/>
            <person name="Brown T."/>
            <person name="Cohen L."/>
        </authorList>
    </citation>
    <scope>NUCLEOTIDE SEQUENCE</scope>
    <source>
        <strain evidence="8">CCMP219</strain>
    </source>
</reference>
<dbReference type="Pfam" id="PF23452">
    <property type="entry name" value="HPAT"/>
    <property type="match status" value="1"/>
</dbReference>
<proteinExistence type="predicted"/>
<evidence type="ECO:0000256" key="6">
    <source>
        <dbReference type="ARBA" id="ARBA00023136"/>
    </source>
</evidence>
<sequence length="531" mass="59866">MKMNTERLALVSMAAVALVTFYSFSELHRMSTENISHRDIVAGFQDSGDEVSTSQSRVRVADEGQAAPKVARPQQASISPELKCYAYPNTELWGEVLGSASITDSQEACCIRCQQYTPPNEHEPGCNVWMYCGDKSSCGLNYGECILKHLGHPEAVAPAKRGSDVAWTAGTLGVNIDGADADTNVVRKFHIVTTAQGSAVHWQVRIHYYWYKKQKWQCEQDLGVDKCEMGGFTRLLHSGEPDDLMDEIPTMVVKPLPADMVENNWYVVLNRPYAFVQWVKQQNIPEKYVLMAEPDHVYIRPLKNFMTSESPAAFPFFYIEPAKKEYQDITMKFTGQVSRTELEQIAPIGNSPTFMTLEDMKTVMPLWMNISIAIFKDPDASKAWGWVQEMYGFAIGLFLGGIRHVDLYLHMMSQPPWDMNLEQSPGKPFYIIHYTYGMDYTLNGDFTPGKYGEWRFDKRTYAGQPIPRALGDPPKGMKNDLVRMLINSFNEATDATPCWDEYHATGKIPQACDEAPRGFLAEEASRKAAGP</sequence>
<gene>
    <name evidence="8" type="ORF">CEUR00632_LOCUS18207</name>
</gene>
<keyword evidence="2" id="KW-0328">Glycosyltransferase</keyword>
<feature type="domain" description="Hydroxyproline O-arabinosyltransferase-like" evidence="7">
    <location>
        <begin position="189"/>
        <end position="500"/>
    </location>
</feature>
<keyword evidence="4" id="KW-0812">Transmembrane</keyword>
<comment type="subcellular location">
    <subcellularLocation>
        <location evidence="1">Membrane</location>
        <topology evidence="1">Single-pass membrane protein</topology>
    </subcellularLocation>
</comment>
<dbReference type="GO" id="GO:0016757">
    <property type="term" value="F:glycosyltransferase activity"/>
    <property type="evidence" value="ECO:0007669"/>
    <property type="project" value="UniProtKB-KW"/>
</dbReference>
<protein>
    <recommendedName>
        <fullName evidence="7">Hydroxyproline O-arabinosyltransferase-like domain-containing protein</fullName>
    </recommendedName>
</protein>
<dbReference type="GO" id="GO:0016020">
    <property type="term" value="C:membrane"/>
    <property type="evidence" value="ECO:0007669"/>
    <property type="project" value="UniProtKB-SubCell"/>
</dbReference>
<dbReference type="PANTHER" id="PTHR31485:SF4">
    <property type="entry name" value="HYDROXYPROLINE O-ARABINOSYLTRANSFERASE RDN1"/>
    <property type="match status" value="1"/>
</dbReference>
<evidence type="ECO:0000313" key="8">
    <source>
        <dbReference type="EMBL" id="CAD8305676.1"/>
    </source>
</evidence>
<keyword evidence="6" id="KW-0472">Membrane</keyword>
<dbReference type="EMBL" id="HBEC01039188">
    <property type="protein sequence ID" value="CAD8305676.1"/>
    <property type="molecule type" value="Transcribed_RNA"/>
</dbReference>
<evidence type="ECO:0000256" key="4">
    <source>
        <dbReference type="ARBA" id="ARBA00022692"/>
    </source>
</evidence>
<name>A0A7R9VVW4_9CHLO</name>
<keyword evidence="5" id="KW-1133">Transmembrane helix</keyword>
<dbReference type="PANTHER" id="PTHR31485">
    <property type="entry name" value="PEPTIDYL SERINE ALPHA-GALACTOSYLTRANSFERASE"/>
    <property type="match status" value="1"/>
</dbReference>